<sequence>MKLITGVIATAILAGSAFYTAPASANERLAVTICEYIAANDKNRLRKTLRSARIKLRDVSDSVQCNGNNLVRHAVASQAVDTGEYIIKSLPKSALEDGADLNWATSNGYGDSPLIAVLKERAGL</sequence>
<accession>A0ABU9MVF8</accession>
<feature type="signal peptide" evidence="1">
    <location>
        <begin position="1"/>
        <end position="25"/>
    </location>
</feature>
<evidence type="ECO:0000313" key="3">
    <source>
        <dbReference type="Proteomes" id="UP001447008"/>
    </source>
</evidence>
<feature type="chain" id="PRO_5045531297" evidence="1">
    <location>
        <begin position="26"/>
        <end position="124"/>
    </location>
</feature>
<name>A0ABU9MVF8_9GAMM</name>
<dbReference type="InterPro" id="IPR022193">
    <property type="entry name" value="DUF3718"/>
</dbReference>
<keyword evidence="1" id="KW-0732">Signal</keyword>
<dbReference type="Proteomes" id="UP001447008">
    <property type="component" value="Unassembled WGS sequence"/>
</dbReference>
<gene>
    <name evidence="2" type="ORF">WCN91_00915</name>
</gene>
<dbReference type="RefSeq" id="WP_342675555.1">
    <property type="nucleotide sequence ID" value="NZ_JBCGCU010000001.1"/>
</dbReference>
<organism evidence="2 3">
    <name type="scientific">Pseudoalteromonas qingdaonensis</name>
    <dbReference type="NCBI Taxonomy" id="3131913"/>
    <lineage>
        <taxon>Bacteria</taxon>
        <taxon>Pseudomonadati</taxon>
        <taxon>Pseudomonadota</taxon>
        <taxon>Gammaproteobacteria</taxon>
        <taxon>Alteromonadales</taxon>
        <taxon>Pseudoalteromonadaceae</taxon>
        <taxon>Pseudoalteromonas</taxon>
    </lineage>
</organism>
<evidence type="ECO:0000256" key="1">
    <source>
        <dbReference type="SAM" id="SignalP"/>
    </source>
</evidence>
<keyword evidence="3" id="KW-1185">Reference proteome</keyword>
<dbReference type="EMBL" id="JBCGCU010000001">
    <property type="protein sequence ID" value="MEM0514010.1"/>
    <property type="molecule type" value="Genomic_DNA"/>
</dbReference>
<reference evidence="2 3" key="1">
    <citation type="submission" date="2024-03" db="EMBL/GenBank/DDBJ databases">
        <title>Pseudoalteromonas qingdaonensis sp. nov., isolated from the intestines of marine benthic organisms.</title>
        <authorList>
            <person name="Lin X."/>
            <person name="Fang S."/>
            <person name="Hu X."/>
        </authorList>
    </citation>
    <scope>NUCLEOTIDE SEQUENCE [LARGE SCALE GENOMIC DNA]</scope>
    <source>
        <strain evidence="2 3">YIC-827</strain>
    </source>
</reference>
<comment type="caution">
    <text evidence="2">The sequence shown here is derived from an EMBL/GenBank/DDBJ whole genome shotgun (WGS) entry which is preliminary data.</text>
</comment>
<proteinExistence type="predicted"/>
<protein>
    <submittedName>
        <fullName evidence="2">DUF3718 domain-containing protein</fullName>
    </submittedName>
</protein>
<evidence type="ECO:0000313" key="2">
    <source>
        <dbReference type="EMBL" id="MEM0514010.1"/>
    </source>
</evidence>
<dbReference type="Pfam" id="PF12514">
    <property type="entry name" value="DUF3718"/>
    <property type="match status" value="1"/>
</dbReference>